<sequence>MEDPSGADKPDTSHKYQCFLNREFIATSEDDEPILEQKKGHSYEEEWNETRAQLRRTFDMLTRRRLRLFGRSGDSPLFSDIPIYDSSAPDDDEWNDEDFQPAVGEEGSLPAEAPAQVDMKDRHHRTEDRNQSWNRQSPRLVDTYMKYQANGIPSEDELEGQEWRIRYMDFEVMTESPGIRSVCNTDTANETLARFGALGGSPDQPDVAFPSKFLEGLRQIHRVCSRFRIHGLSRVITNIHGRFPTPTLEDQLRVAYDGYLAIQREVQCRVDMSTFPVLHVLKDFATPRSSIEVCQNPKEYAELLEKTITRYIQDALDSACKMKNFTMQYERFDHLITGQYGVIIEGWPANLKFHKPSSFHGDTNTNKLLKLQEAWKSGSAHFRKLTAEEWAAWKTVRAQGLTDGSIKVKVQVKRKDVGTKRPKKGEKHSEQTRRRRVMSDEESSSGRLE</sequence>
<feature type="compositionally biased region" description="Acidic residues" evidence="1">
    <location>
        <begin position="88"/>
        <end position="99"/>
    </location>
</feature>
<name>A0ABR2ZI98_9AGAR</name>
<evidence type="ECO:0000256" key="1">
    <source>
        <dbReference type="SAM" id="MobiDB-lite"/>
    </source>
</evidence>
<evidence type="ECO:0000313" key="3">
    <source>
        <dbReference type="Proteomes" id="UP001437256"/>
    </source>
</evidence>
<feature type="region of interest" description="Disordered" evidence="1">
    <location>
        <begin position="412"/>
        <end position="449"/>
    </location>
</feature>
<protein>
    <submittedName>
        <fullName evidence="2">Uncharacterized protein</fullName>
    </submittedName>
</protein>
<accession>A0ABR2ZI98</accession>
<keyword evidence="3" id="KW-1185">Reference proteome</keyword>
<dbReference type="EMBL" id="JBBXMP010000165">
    <property type="protein sequence ID" value="KAL0060699.1"/>
    <property type="molecule type" value="Genomic_DNA"/>
</dbReference>
<comment type="caution">
    <text evidence="2">The sequence shown here is derived from an EMBL/GenBank/DDBJ whole genome shotgun (WGS) entry which is preliminary data.</text>
</comment>
<proteinExistence type="predicted"/>
<feature type="region of interest" description="Disordered" evidence="1">
    <location>
        <begin position="79"/>
        <end position="133"/>
    </location>
</feature>
<dbReference type="Proteomes" id="UP001437256">
    <property type="component" value="Unassembled WGS sequence"/>
</dbReference>
<gene>
    <name evidence="2" type="ORF">AAF712_012522</name>
</gene>
<organism evidence="2 3">
    <name type="scientific">Marasmius tenuissimus</name>
    <dbReference type="NCBI Taxonomy" id="585030"/>
    <lineage>
        <taxon>Eukaryota</taxon>
        <taxon>Fungi</taxon>
        <taxon>Dikarya</taxon>
        <taxon>Basidiomycota</taxon>
        <taxon>Agaricomycotina</taxon>
        <taxon>Agaricomycetes</taxon>
        <taxon>Agaricomycetidae</taxon>
        <taxon>Agaricales</taxon>
        <taxon>Marasmiineae</taxon>
        <taxon>Marasmiaceae</taxon>
        <taxon>Marasmius</taxon>
    </lineage>
</organism>
<reference evidence="2 3" key="1">
    <citation type="submission" date="2024-05" db="EMBL/GenBank/DDBJ databases">
        <title>A draft genome resource for the thread blight pathogen Marasmius tenuissimus strain MS-2.</title>
        <authorList>
            <person name="Yulfo-Soto G.E."/>
            <person name="Baruah I.K."/>
            <person name="Amoako-Attah I."/>
            <person name="Bukari Y."/>
            <person name="Meinhardt L.W."/>
            <person name="Bailey B.A."/>
            <person name="Cohen S.P."/>
        </authorList>
    </citation>
    <scope>NUCLEOTIDE SEQUENCE [LARGE SCALE GENOMIC DNA]</scope>
    <source>
        <strain evidence="2 3">MS-2</strain>
    </source>
</reference>
<evidence type="ECO:0000313" key="2">
    <source>
        <dbReference type="EMBL" id="KAL0060699.1"/>
    </source>
</evidence>
<feature type="compositionally biased region" description="Basic and acidic residues" evidence="1">
    <location>
        <begin position="118"/>
        <end position="130"/>
    </location>
</feature>